<dbReference type="PANTHER" id="PTHR10071">
    <property type="entry name" value="TRANSCRIPTION FACTOR GATA FAMILY MEMBER"/>
    <property type="match status" value="1"/>
</dbReference>
<evidence type="ECO:0000256" key="10">
    <source>
        <dbReference type="SAM" id="MobiDB-lite"/>
    </source>
</evidence>
<dbReference type="SUPFAM" id="SSF57716">
    <property type="entry name" value="Glucocorticoid receptor-like (DNA-binding domain)"/>
    <property type="match status" value="2"/>
</dbReference>
<feature type="region of interest" description="Disordered" evidence="10">
    <location>
        <begin position="309"/>
        <end position="390"/>
    </location>
</feature>
<feature type="region of interest" description="Disordered" evidence="10">
    <location>
        <begin position="188"/>
        <end position="254"/>
    </location>
</feature>
<feature type="region of interest" description="Disordered" evidence="10">
    <location>
        <begin position="1"/>
        <end position="39"/>
    </location>
</feature>
<evidence type="ECO:0000256" key="5">
    <source>
        <dbReference type="ARBA" id="ARBA00022833"/>
    </source>
</evidence>
<dbReference type="GO" id="GO:0005634">
    <property type="term" value="C:nucleus"/>
    <property type="evidence" value="ECO:0007669"/>
    <property type="project" value="UniProtKB-SubCell"/>
</dbReference>
<evidence type="ECO:0000256" key="2">
    <source>
        <dbReference type="ARBA" id="ARBA00022723"/>
    </source>
</evidence>
<dbReference type="GO" id="GO:0000981">
    <property type="term" value="F:DNA-binding transcription factor activity, RNA polymerase II-specific"/>
    <property type="evidence" value="ECO:0007669"/>
    <property type="project" value="TreeGrafter"/>
</dbReference>
<feature type="domain" description="GATA-type" evidence="11">
    <location>
        <begin position="144"/>
        <end position="197"/>
    </location>
</feature>
<dbReference type="Proteomes" id="UP000244309">
    <property type="component" value="Unassembled WGS sequence"/>
</dbReference>
<dbReference type="STRING" id="45357.A0A2V1AV59"/>
<feature type="compositionally biased region" description="Basic and acidic residues" evidence="10">
    <location>
        <begin position="14"/>
        <end position="31"/>
    </location>
</feature>
<dbReference type="GO" id="GO:0006879">
    <property type="term" value="P:intracellular iron ion homeostasis"/>
    <property type="evidence" value="ECO:0007669"/>
    <property type="project" value="UniProtKB-ARBA"/>
</dbReference>
<dbReference type="GO" id="GO:0000978">
    <property type="term" value="F:RNA polymerase II cis-regulatory region sequence-specific DNA binding"/>
    <property type="evidence" value="ECO:0007669"/>
    <property type="project" value="TreeGrafter"/>
</dbReference>
<evidence type="ECO:0000256" key="9">
    <source>
        <dbReference type="PROSITE-ProRule" id="PRU00094"/>
    </source>
</evidence>
<evidence type="ECO:0000256" key="1">
    <source>
        <dbReference type="ARBA" id="ARBA00004123"/>
    </source>
</evidence>
<comment type="subcellular location">
    <subcellularLocation>
        <location evidence="1">Nucleus</location>
    </subcellularLocation>
</comment>
<evidence type="ECO:0000313" key="13">
    <source>
        <dbReference type="Proteomes" id="UP000244309"/>
    </source>
</evidence>
<dbReference type="FunFam" id="3.30.50.10:FF:000039">
    <property type="entry name" value="Siderophore transcription factor SreA"/>
    <property type="match status" value="1"/>
</dbReference>
<dbReference type="InterPro" id="IPR039355">
    <property type="entry name" value="Transcription_factor_GATA"/>
</dbReference>
<dbReference type="GO" id="GO:0000122">
    <property type="term" value="P:negative regulation of transcription by RNA polymerase II"/>
    <property type="evidence" value="ECO:0007669"/>
    <property type="project" value="TreeGrafter"/>
</dbReference>
<keyword evidence="6" id="KW-0805">Transcription regulation</keyword>
<dbReference type="SMART" id="SM00401">
    <property type="entry name" value="ZnF_GATA"/>
    <property type="match status" value="2"/>
</dbReference>
<dbReference type="GO" id="GO:0008270">
    <property type="term" value="F:zinc ion binding"/>
    <property type="evidence" value="ECO:0007669"/>
    <property type="project" value="UniProtKB-KW"/>
</dbReference>
<feature type="domain" description="GATA-type" evidence="11">
    <location>
        <begin position="30"/>
        <end position="85"/>
    </location>
</feature>
<comment type="caution">
    <text evidence="12">The sequence shown here is derived from an EMBL/GenBank/DDBJ whole genome shotgun (WGS) entry which is preliminary data.</text>
</comment>
<protein>
    <recommendedName>
        <fullName evidence="11">GATA-type domain-containing protein</fullName>
    </recommendedName>
</protein>
<dbReference type="PROSITE" id="PS00344">
    <property type="entry name" value="GATA_ZN_FINGER_1"/>
    <property type="match status" value="2"/>
</dbReference>
<dbReference type="Gene3D" id="3.30.50.10">
    <property type="entry name" value="Erythroid Transcription Factor GATA-1, subunit A"/>
    <property type="match status" value="2"/>
</dbReference>
<evidence type="ECO:0000256" key="3">
    <source>
        <dbReference type="ARBA" id="ARBA00022737"/>
    </source>
</evidence>
<dbReference type="PROSITE" id="PS50114">
    <property type="entry name" value="GATA_ZN_FINGER_2"/>
    <property type="match status" value="2"/>
</dbReference>
<feature type="region of interest" description="Disordered" evidence="10">
    <location>
        <begin position="465"/>
        <end position="484"/>
    </location>
</feature>
<organism evidence="12 13">
    <name type="scientific">Candidozyma haemuli</name>
    <dbReference type="NCBI Taxonomy" id="45357"/>
    <lineage>
        <taxon>Eukaryota</taxon>
        <taxon>Fungi</taxon>
        <taxon>Dikarya</taxon>
        <taxon>Ascomycota</taxon>
        <taxon>Saccharomycotina</taxon>
        <taxon>Pichiomycetes</taxon>
        <taxon>Metschnikowiaceae</taxon>
        <taxon>Candidozyma</taxon>
    </lineage>
</organism>
<dbReference type="PRINTS" id="PR00619">
    <property type="entry name" value="GATAZNFINGER"/>
</dbReference>
<gene>
    <name evidence="12" type="ORF">CXQ85_000393</name>
</gene>
<feature type="compositionally biased region" description="Basic residues" evidence="10">
    <location>
        <begin position="188"/>
        <end position="199"/>
    </location>
</feature>
<evidence type="ECO:0000256" key="6">
    <source>
        <dbReference type="ARBA" id="ARBA00023015"/>
    </source>
</evidence>
<feature type="compositionally biased region" description="Pro residues" evidence="10">
    <location>
        <begin position="1"/>
        <end position="10"/>
    </location>
</feature>
<dbReference type="PANTHER" id="PTHR10071:SF335">
    <property type="entry name" value="IRON-SENSING TRANSCRIPTIONAL REPRESSOR-RELATED"/>
    <property type="match status" value="1"/>
</dbReference>
<dbReference type="FunFam" id="3.30.50.10:FF:000007">
    <property type="entry name" value="Nitrogen regulatory AreA, N-terminal"/>
    <property type="match status" value="1"/>
</dbReference>
<keyword evidence="2" id="KW-0479">Metal-binding</keyword>
<dbReference type="OrthoDB" id="515401at2759"/>
<feature type="compositionally biased region" description="Polar residues" evidence="10">
    <location>
        <begin position="313"/>
        <end position="325"/>
    </location>
</feature>
<keyword evidence="8" id="KW-0539">Nucleus</keyword>
<evidence type="ECO:0000313" key="12">
    <source>
        <dbReference type="EMBL" id="PVH21416.1"/>
    </source>
</evidence>
<name>A0A2V1AV59_9ASCO</name>
<dbReference type="VEuPathDB" id="FungiDB:CXQ85_000393"/>
<dbReference type="GeneID" id="37005726"/>
<evidence type="ECO:0000259" key="11">
    <source>
        <dbReference type="PROSITE" id="PS50114"/>
    </source>
</evidence>
<evidence type="ECO:0000256" key="7">
    <source>
        <dbReference type="ARBA" id="ARBA00023163"/>
    </source>
</evidence>
<dbReference type="CDD" id="cd00202">
    <property type="entry name" value="ZnF_GATA"/>
    <property type="match status" value="2"/>
</dbReference>
<dbReference type="Pfam" id="PF00320">
    <property type="entry name" value="GATA"/>
    <property type="match status" value="2"/>
</dbReference>
<dbReference type="GO" id="GO:0045944">
    <property type="term" value="P:positive regulation of transcription by RNA polymerase II"/>
    <property type="evidence" value="ECO:0007669"/>
    <property type="project" value="TreeGrafter"/>
</dbReference>
<keyword evidence="13" id="KW-1185">Reference proteome</keyword>
<feature type="compositionally biased region" description="Pro residues" evidence="10">
    <location>
        <begin position="329"/>
        <end position="349"/>
    </location>
</feature>
<sequence length="484" mass="51722">MSAIPSPQPPAIKTEIDEVCPRTTVSEDEKSAGQSCSNCGTTKTPLWRRAPNGTLICNACGLYLRSNKHHRPVNLKRPPNTVTVKETEGSCKGDGSCNGTGGSAVCKGCPAYNNRVVLRQNEERKAKEEEKELAAKSKSSEEEDSLAVACFNCSSTITPLWRRDDAGNTICNACGLYYRLHGSHRPIKMKRSTIKRRKRNFEGNTPKVDKKAAKTESKDHSSPLPIPSPPAAQGTNTTVTPSHTPVASNGTNTPVHPFVPSYYLPYSGQGRIPNGPGPMPGPPPPQVVYHSAQAMPMYYPAFPGGASHMVQAPPSQHLPQQSHVSLPQAGPPAQGPPPISAPAPVPPAPASVAYPSGTSQPLSPNHHQGQAGYLQGQSQPSIPPVSRHLYNGSVPLPGASLPSAYASFDGQRENITLPSIQNPQNVPRTPPVLEKPLPVEPVVKKEVKKEAKKPALAVDFTSAFQEPAERSRRTMSIGGLLNDK</sequence>
<evidence type="ECO:0000256" key="4">
    <source>
        <dbReference type="ARBA" id="ARBA00022771"/>
    </source>
</evidence>
<feature type="compositionally biased region" description="Polar residues" evidence="10">
    <location>
        <begin position="233"/>
        <end position="254"/>
    </location>
</feature>
<dbReference type="InterPro" id="IPR013088">
    <property type="entry name" value="Znf_NHR/GATA"/>
</dbReference>
<feature type="compositionally biased region" description="Polar residues" evidence="10">
    <location>
        <begin position="356"/>
        <end position="368"/>
    </location>
</feature>
<reference evidence="12 13" key="1">
    <citation type="submission" date="2017-12" db="EMBL/GenBank/DDBJ databases">
        <title>Genome Sequence of a Multidrug-Resistant Candida haemulonii Isolate from a Patient with Chronic Leg Ulcers in Israel.</title>
        <authorList>
            <person name="Chow N.A."/>
            <person name="Gade L."/>
            <person name="Batra D."/>
            <person name="Rowe L.A."/>
            <person name="Ben-Ami R."/>
            <person name="Loparev V.N."/>
            <person name="Litvintseva A.P."/>
        </authorList>
    </citation>
    <scope>NUCLEOTIDE SEQUENCE [LARGE SCALE GENOMIC DNA]</scope>
    <source>
        <strain evidence="12 13">B11899</strain>
    </source>
</reference>
<proteinExistence type="predicted"/>
<dbReference type="RefSeq" id="XP_025342356.1">
    <property type="nucleotide sequence ID" value="XM_025484141.1"/>
</dbReference>
<keyword evidence="7" id="KW-0804">Transcription</keyword>
<keyword evidence="3" id="KW-0677">Repeat</keyword>
<evidence type="ECO:0000256" key="8">
    <source>
        <dbReference type="ARBA" id="ARBA00023242"/>
    </source>
</evidence>
<accession>A0A2V1AV59</accession>
<keyword evidence="5" id="KW-0862">Zinc</keyword>
<dbReference type="AlphaFoldDB" id="A0A2V1AV59"/>
<keyword evidence="4 9" id="KW-0863">Zinc-finger</keyword>
<dbReference type="InterPro" id="IPR000679">
    <property type="entry name" value="Znf_GATA"/>
</dbReference>
<dbReference type="EMBL" id="PKFO01000005">
    <property type="protein sequence ID" value="PVH21416.1"/>
    <property type="molecule type" value="Genomic_DNA"/>
</dbReference>
<feature type="compositionally biased region" description="Basic and acidic residues" evidence="10">
    <location>
        <begin position="207"/>
        <end position="221"/>
    </location>
</feature>